<keyword evidence="7" id="KW-0694">RNA-binding</keyword>
<evidence type="ECO:0000256" key="7">
    <source>
        <dbReference type="ARBA" id="ARBA00022884"/>
    </source>
</evidence>
<protein>
    <recommendedName>
        <fullName evidence="10">Exosome complex component RRP40</fullName>
    </recommendedName>
    <alternativeName>
        <fullName evidence="9">Ribosomal RNA-processing protein 40</fullName>
    </alternativeName>
</protein>
<comment type="similarity">
    <text evidence="3">Belongs to the RRP40 family.</text>
</comment>
<dbReference type="Gene3D" id="2.40.50.100">
    <property type="match status" value="1"/>
</dbReference>
<dbReference type="FunFam" id="3.30.1370.10:FF:000038">
    <property type="entry name" value="exosome complex component RRP40"/>
    <property type="match status" value="1"/>
</dbReference>
<keyword evidence="4" id="KW-0963">Cytoplasm</keyword>
<organism evidence="12 13">
    <name type="scientific">Trichomalopsis sarcophagae</name>
    <dbReference type="NCBI Taxonomy" id="543379"/>
    <lineage>
        <taxon>Eukaryota</taxon>
        <taxon>Metazoa</taxon>
        <taxon>Ecdysozoa</taxon>
        <taxon>Arthropoda</taxon>
        <taxon>Hexapoda</taxon>
        <taxon>Insecta</taxon>
        <taxon>Pterygota</taxon>
        <taxon>Neoptera</taxon>
        <taxon>Endopterygota</taxon>
        <taxon>Hymenoptera</taxon>
        <taxon>Apocrita</taxon>
        <taxon>Proctotrupomorpha</taxon>
        <taxon>Chalcidoidea</taxon>
        <taxon>Pteromalidae</taxon>
        <taxon>Pteromalinae</taxon>
        <taxon>Trichomalopsis</taxon>
    </lineage>
</organism>
<evidence type="ECO:0000256" key="3">
    <source>
        <dbReference type="ARBA" id="ARBA00007841"/>
    </source>
</evidence>
<keyword evidence="5" id="KW-0698">rRNA processing</keyword>
<dbReference type="FunFam" id="2.40.50.140:FF:000112">
    <property type="entry name" value="Exosome complex component RRP40"/>
    <property type="match status" value="1"/>
</dbReference>
<dbReference type="GO" id="GO:0000176">
    <property type="term" value="C:nuclear exosome (RNase complex)"/>
    <property type="evidence" value="ECO:0007669"/>
    <property type="project" value="TreeGrafter"/>
</dbReference>
<name>A0A232EQY9_9HYME</name>
<dbReference type="PANTHER" id="PTHR21321:SF1">
    <property type="entry name" value="EXOSOME COMPLEX COMPONENT RRP40"/>
    <property type="match status" value="1"/>
</dbReference>
<dbReference type="GO" id="GO:0005730">
    <property type="term" value="C:nucleolus"/>
    <property type="evidence" value="ECO:0007669"/>
    <property type="project" value="UniProtKB-SubCell"/>
</dbReference>
<gene>
    <name evidence="12" type="ORF">TSAR_006238</name>
</gene>
<dbReference type="InterPro" id="IPR026699">
    <property type="entry name" value="Exosome_RNA_bind1/RRP40/RRP4"/>
</dbReference>
<dbReference type="AlphaFoldDB" id="A0A232EQY9"/>
<keyword evidence="8" id="KW-0539">Nucleus</keyword>
<evidence type="ECO:0000256" key="6">
    <source>
        <dbReference type="ARBA" id="ARBA00022835"/>
    </source>
</evidence>
<accession>A0A232EQY9</accession>
<feature type="domain" description="K Homology" evidence="11">
    <location>
        <begin position="152"/>
        <end position="198"/>
    </location>
</feature>
<dbReference type="Pfam" id="PF21262">
    <property type="entry name" value="RRP40_S1"/>
    <property type="match status" value="1"/>
</dbReference>
<dbReference type="InterPro" id="IPR049469">
    <property type="entry name" value="RRP40_KH-I"/>
</dbReference>
<dbReference type="SUPFAM" id="SSF54791">
    <property type="entry name" value="Eukaryotic type KH-domain (KH-domain type I)"/>
    <property type="match status" value="1"/>
</dbReference>
<dbReference type="GO" id="GO:0010468">
    <property type="term" value="P:regulation of gene expression"/>
    <property type="evidence" value="ECO:0007669"/>
    <property type="project" value="UniProtKB-ARBA"/>
</dbReference>
<reference evidence="12 13" key="1">
    <citation type="journal article" date="2017" name="Curr. Biol.">
        <title>The Evolution of Venom by Co-option of Single-Copy Genes.</title>
        <authorList>
            <person name="Martinson E.O."/>
            <person name="Mrinalini"/>
            <person name="Kelkar Y.D."/>
            <person name="Chang C.H."/>
            <person name="Werren J.H."/>
        </authorList>
    </citation>
    <scope>NUCLEOTIDE SEQUENCE [LARGE SCALE GENOMIC DNA]</scope>
    <source>
        <strain evidence="12 13">Alberta</strain>
        <tissue evidence="12">Whole body</tissue>
    </source>
</reference>
<comment type="subcellular location">
    <subcellularLocation>
        <location evidence="1">Cytoplasm</location>
    </subcellularLocation>
    <subcellularLocation>
        <location evidence="2">Nucleus</location>
        <location evidence="2">Nucleolus</location>
    </subcellularLocation>
</comment>
<dbReference type="Gene3D" id="2.40.50.140">
    <property type="entry name" value="Nucleic acid-binding proteins"/>
    <property type="match status" value="1"/>
</dbReference>
<dbReference type="InterPro" id="IPR004088">
    <property type="entry name" value="KH_dom_type_1"/>
</dbReference>
<dbReference type="GO" id="GO:0003723">
    <property type="term" value="F:RNA binding"/>
    <property type="evidence" value="ECO:0007669"/>
    <property type="project" value="UniProtKB-KW"/>
</dbReference>
<evidence type="ECO:0000256" key="8">
    <source>
        <dbReference type="ARBA" id="ARBA00023242"/>
    </source>
</evidence>
<dbReference type="OrthoDB" id="340500at2759"/>
<dbReference type="GO" id="GO:0034475">
    <property type="term" value="P:U4 snRNA 3'-end processing"/>
    <property type="evidence" value="ECO:0007669"/>
    <property type="project" value="TreeGrafter"/>
</dbReference>
<dbReference type="Pfam" id="PF15985">
    <property type="entry name" value="KH_6"/>
    <property type="match status" value="1"/>
</dbReference>
<dbReference type="Gene3D" id="3.30.1370.10">
    <property type="entry name" value="K Homology domain, type 1"/>
    <property type="match status" value="1"/>
</dbReference>
<dbReference type="GO" id="GO:0071051">
    <property type="term" value="P:poly(A)-dependent snoRNA 3'-end processing"/>
    <property type="evidence" value="ECO:0007669"/>
    <property type="project" value="TreeGrafter"/>
</dbReference>
<evidence type="ECO:0000256" key="5">
    <source>
        <dbReference type="ARBA" id="ARBA00022552"/>
    </source>
</evidence>
<dbReference type="InterPro" id="IPR012340">
    <property type="entry name" value="NA-bd_OB-fold"/>
</dbReference>
<dbReference type="SUPFAM" id="SSF110324">
    <property type="entry name" value="Ribosomal L27 protein-like"/>
    <property type="match status" value="1"/>
</dbReference>
<dbReference type="GO" id="GO:0071034">
    <property type="term" value="P:CUT catabolic process"/>
    <property type="evidence" value="ECO:0007669"/>
    <property type="project" value="TreeGrafter"/>
</dbReference>
<evidence type="ECO:0000313" key="12">
    <source>
        <dbReference type="EMBL" id="OXU20696.1"/>
    </source>
</evidence>
<dbReference type="CDD" id="cd05790">
    <property type="entry name" value="S1_Rrp40"/>
    <property type="match status" value="1"/>
</dbReference>
<proteinExistence type="inferred from homology"/>
<dbReference type="STRING" id="543379.A0A232EQY9"/>
<dbReference type="Proteomes" id="UP000215335">
    <property type="component" value="Unassembled WGS sequence"/>
</dbReference>
<dbReference type="CDD" id="cd22526">
    <property type="entry name" value="KH-I_Rrp40"/>
    <property type="match status" value="1"/>
</dbReference>
<keyword evidence="6" id="KW-0271">Exosome</keyword>
<sequence length="236" mass="25593">MEVSVGDIVMPGDRIQGIESTDKNQKVILGPGLRTDGETVYACKAGILKKRISIYYVDSYQKRYIPSQGENVVGVVTQKAGDIFRVDIGANEPAALSYLGFEGASKRNRPDVQVGDIVYAKLIVASKDMESELVCVDSFGKKGKLGVLSPNGMLLTCSLSLVRKILKANCPLLRLLSEELKYEIAVGMNGKIWIKSKSSVEDTIAVANAILAAEFTPPEEYQSLCNSITKSLALLK</sequence>
<dbReference type="InterPro" id="IPR037319">
    <property type="entry name" value="Rrp40_S1"/>
</dbReference>
<evidence type="ECO:0000313" key="13">
    <source>
        <dbReference type="Proteomes" id="UP000215335"/>
    </source>
</evidence>
<evidence type="ECO:0000256" key="1">
    <source>
        <dbReference type="ARBA" id="ARBA00004496"/>
    </source>
</evidence>
<dbReference type="GO" id="GO:0000177">
    <property type="term" value="C:cytoplasmic exosome (RNase complex)"/>
    <property type="evidence" value="ECO:0007669"/>
    <property type="project" value="TreeGrafter"/>
</dbReference>
<dbReference type="SUPFAM" id="SSF50249">
    <property type="entry name" value="Nucleic acid-binding proteins"/>
    <property type="match status" value="1"/>
</dbReference>
<dbReference type="InterPro" id="IPR036612">
    <property type="entry name" value="KH_dom_type_1_sf"/>
</dbReference>
<dbReference type="PANTHER" id="PTHR21321">
    <property type="entry name" value="PNAS-3 RELATED"/>
    <property type="match status" value="1"/>
</dbReference>
<dbReference type="GO" id="GO:0071038">
    <property type="term" value="P:TRAMP-dependent tRNA surveillance pathway"/>
    <property type="evidence" value="ECO:0007669"/>
    <property type="project" value="TreeGrafter"/>
</dbReference>
<evidence type="ECO:0000259" key="11">
    <source>
        <dbReference type="Pfam" id="PF15985"/>
    </source>
</evidence>
<evidence type="ECO:0000256" key="10">
    <source>
        <dbReference type="ARBA" id="ARBA00069899"/>
    </source>
</evidence>
<keyword evidence="13" id="KW-1185">Reference proteome</keyword>
<dbReference type="GO" id="GO:0071035">
    <property type="term" value="P:nuclear polyadenylation-dependent rRNA catabolic process"/>
    <property type="evidence" value="ECO:0007669"/>
    <property type="project" value="TreeGrafter"/>
</dbReference>
<evidence type="ECO:0000256" key="4">
    <source>
        <dbReference type="ARBA" id="ARBA00022490"/>
    </source>
</evidence>
<dbReference type="GO" id="GO:0000467">
    <property type="term" value="P:exonucleolytic trimming to generate mature 3'-end of 5.8S rRNA from tricistronic rRNA transcript (SSU-rRNA, 5.8S rRNA, LSU-rRNA)"/>
    <property type="evidence" value="ECO:0007669"/>
    <property type="project" value="TreeGrafter"/>
</dbReference>
<dbReference type="EMBL" id="NNAY01002718">
    <property type="protein sequence ID" value="OXU20696.1"/>
    <property type="molecule type" value="Genomic_DNA"/>
</dbReference>
<evidence type="ECO:0000256" key="9">
    <source>
        <dbReference type="ARBA" id="ARBA00030615"/>
    </source>
</evidence>
<evidence type="ECO:0000256" key="2">
    <source>
        <dbReference type="ARBA" id="ARBA00004604"/>
    </source>
</evidence>
<comment type="caution">
    <text evidence="12">The sequence shown here is derived from an EMBL/GenBank/DDBJ whole genome shotgun (WGS) entry which is preliminary data.</text>
</comment>